<evidence type="ECO:0000256" key="2">
    <source>
        <dbReference type="ARBA" id="ARBA00023125"/>
    </source>
</evidence>
<keyword evidence="2 4" id="KW-0238">DNA-binding</keyword>
<dbReference type="PANTHER" id="PTHR30055">
    <property type="entry name" value="HTH-TYPE TRANSCRIPTIONAL REGULATOR RUTR"/>
    <property type="match status" value="1"/>
</dbReference>
<dbReference type="SUPFAM" id="SSF46689">
    <property type="entry name" value="Homeodomain-like"/>
    <property type="match status" value="1"/>
</dbReference>
<dbReference type="Pfam" id="PF00440">
    <property type="entry name" value="TetR_N"/>
    <property type="match status" value="1"/>
</dbReference>
<proteinExistence type="predicted"/>
<evidence type="ECO:0000256" key="3">
    <source>
        <dbReference type="ARBA" id="ARBA00023163"/>
    </source>
</evidence>
<dbReference type="SUPFAM" id="SSF48498">
    <property type="entry name" value="Tetracyclin repressor-like, C-terminal domain"/>
    <property type="match status" value="1"/>
</dbReference>
<feature type="domain" description="HTH tetR-type" evidence="5">
    <location>
        <begin position="5"/>
        <end position="68"/>
    </location>
</feature>
<keyword evidence="7" id="KW-1185">Reference proteome</keyword>
<evidence type="ECO:0000259" key="5">
    <source>
        <dbReference type="PROSITE" id="PS50977"/>
    </source>
</evidence>
<evidence type="ECO:0000256" key="1">
    <source>
        <dbReference type="ARBA" id="ARBA00023015"/>
    </source>
</evidence>
<comment type="caution">
    <text evidence="6">The sequence shown here is derived from an EMBL/GenBank/DDBJ whole genome shotgun (WGS) entry which is preliminary data.</text>
</comment>
<protein>
    <submittedName>
        <fullName evidence="6">TetR/AcrR family transcriptional regulator</fullName>
    </submittedName>
</protein>
<dbReference type="RefSeq" id="WP_204395417.1">
    <property type="nucleotide sequence ID" value="NZ_JAFBBW010000001.1"/>
</dbReference>
<dbReference type="PANTHER" id="PTHR30055:SF239">
    <property type="entry name" value="TRANSCRIPTIONAL REGULATORY PROTEIN"/>
    <property type="match status" value="1"/>
</dbReference>
<gene>
    <name evidence="6" type="ORF">ACFPER_00900</name>
</gene>
<dbReference type="InterPro" id="IPR050109">
    <property type="entry name" value="HTH-type_TetR-like_transc_reg"/>
</dbReference>
<evidence type="ECO:0000313" key="6">
    <source>
        <dbReference type="EMBL" id="MFC4827329.1"/>
    </source>
</evidence>
<evidence type="ECO:0000256" key="4">
    <source>
        <dbReference type="PROSITE-ProRule" id="PRU00335"/>
    </source>
</evidence>
<dbReference type="InterPro" id="IPR009057">
    <property type="entry name" value="Homeodomain-like_sf"/>
</dbReference>
<keyword evidence="3" id="KW-0804">Transcription</keyword>
<dbReference type="Gene3D" id="1.10.357.10">
    <property type="entry name" value="Tetracycline Repressor, domain 2"/>
    <property type="match status" value="1"/>
</dbReference>
<feature type="DNA-binding region" description="H-T-H motif" evidence="4">
    <location>
        <begin position="31"/>
        <end position="50"/>
    </location>
</feature>
<dbReference type="Gene3D" id="1.10.10.60">
    <property type="entry name" value="Homeodomain-like"/>
    <property type="match status" value="1"/>
</dbReference>
<organism evidence="6 7">
    <name type="scientific">Agromyces aurantiacus</name>
    <dbReference type="NCBI Taxonomy" id="165814"/>
    <lineage>
        <taxon>Bacteria</taxon>
        <taxon>Bacillati</taxon>
        <taxon>Actinomycetota</taxon>
        <taxon>Actinomycetes</taxon>
        <taxon>Micrococcales</taxon>
        <taxon>Microbacteriaceae</taxon>
        <taxon>Agromyces</taxon>
    </lineage>
</organism>
<dbReference type="InterPro" id="IPR025996">
    <property type="entry name" value="MT1864/Rv1816-like_C"/>
</dbReference>
<reference evidence="7" key="1">
    <citation type="journal article" date="2019" name="Int. J. Syst. Evol. Microbiol.">
        <title>The Global Catalogue of Microorganisms (GCM) 10K type strain sequencing project: providing services to taxonomists for standard genome sequencing and annotation.</title>
        <authorList>
            <consortium name="The Broad Institute Genomics Platform"/>
            <consortium name="The Broad Institute Genome Sequencing Center for Infectious Disease"/>
            <person name="Wu L."/>
            <person name="Ma J."/>
        </authorList>
    </citation>
    <scope>NUCLEOTIDE SEQUENCE [LARGE SCALE GENOMIC DNA]</scope>
    <source>
        <strain evidence="7">CGMCC 1.12192</strain>
    </source>
</reference>
<dbReference type="Pfam" id="PF13305">
    <property type="entry name" value="TetR_C_33"/>
    <property type="match status" value="1"/>
</dbReference>
<evidence type="ECO:0000313" key="7">
    <source>
        <dbReference type="Proteomes" id="UP001595960"/>
    </source>
</evidence>
<keyword evidence="1" id="KW-0805">Transcription regulation</keyword>
<name>A0ABV9R088_9MICO</name>
<dbReference type="Proteomes" id="UP001595960">
    <property type="component" value="Unassembled WGS sequence"/>
</dbReference>
<dbReference type="InterPro" id="IPR001647">
    <property type="entry name" value="HTH_TetR"/>
</dbReference>
<accession>A0ABV9R088</accession>
<sequence>MPRAGLSRDEVVRLALRLVDEGGPQGFDELTLARVASAAGVATPSLYKHVPSIAALRRDVAIVCTRGFADALTSASIGRSEADALRSIAVAMREFALANPGRYAAVQGAPDPDDPDDLELRAEAERAVAIIAAVLRGFGLSEPRAIDAVRAARSALHGFVSIELAGGFRLPDDLDRSYDTLIELLIQGFRGLSATPAPPASSTPAH</sequence>
<dbReference type="EMBL" id="JBHSJC010000001">
    <property type="protein sequence ID" value="MFC4827329.1"/>
    <property type="molecule type" value="Genomic_DNA"/>
</dbReference>
<dbReference type="InterPro" id="IPR036271">
    <property type="entry name" value="Tet_transcr_reg_TetR-rel_C_sf"/>
</dbReference>
<dbReference type="PROSITE" id="PS50977">
    <property type="entry name" value="HTH_TETR_2"/>
    <property type="match status" value="1"/>
</dbReference>